<dbReference type="EMBL" id="NBAG03000227">
    <property type="protein sequence ID" value="PNI72496.1"/>
    <property type="molecule type" value="Genomic_DNA"/>
</dbReference>
<comment type="caution">
    <text evidence="2">The sequence shown here is derived from an EMBL/GenBank/DDBJ whole genome shotgun (WGS) entry which is preliminary data.</text>
</comment>
<organism evidence="2 3">
    <name type="scientific">Pan troglodytes</name>
    <name type="common">Chimpanzee</name>
    <dbReference type="NCBI Taxonomy" id="9598"/>
    <lineage>
        <taxon>Eukaryota</taxon>
        <taxon>Metazoa</taxon>
        <taxon>Chordata</taxon>
        <taxon>Craniata</taxon>
        <taxon>Vertebrata</taxon>
        <taxon>Euteleostomi</taxon>
        <taxon>Mammalia</taxon>
        <taxon>Eutheria</taxon>
        <taxon>Euarchontoglires</taxon>
        <taxon>Primates</taxon>
        <taxon>Haplorrhini</taxon>
        <taxon>Catarrhini</taxon>
        <taxon>Hominidae</taxon>
        <taxon>Pan</taxon>
    </lineage>
</organism>
<evidence type="ECO:0000256" key="1">
    <source>
        <dbReference type="SAM" id="MobiDB-lite"/>
    </source>
</evidence>
<name>A0A2J8NL43_PANTR</name>
<accession>A0A2J8NL43</accession>
<evidence type="ECO:0000313" key="2">
    <source>
        <dbReference type="EMBL" id="PNI72496.1"/>
    </source>
</evidence>
<protein>
    <submittedName>
        <fullName evidence="2">Uncharacterized protein</fullName>
    </submittedName>
</protein>
<evidence type="ECO:0000313" key="3">
    <source>
        <dbReference type="Proteomes" id="UP000236370"/>
    </source>
</evidence>
<gene>
    <name evidence="2" type="ORF">CK820_G0009572</name>
</gene>
<dbReference type="Proteomes" id="UP000236370">
    <property type="component" value="Unassembled WGS sequence"/>
</dbReference>
<reference evidence="2 3" key="1">
    <citation type="submission" date="2017-12" db="EMBL/GenBank/DDBJ databases">
        <title>High-resolution comparative analysis of great ape genomes.</title>
        <authorList>
            <person name="Pollen A."/>
            <person name="Hastie A."/>
            <person name="Hormozdiari F."/>
            <person name="Dougherty M."/>
            <person name="Liu R."/>
            <person name="Chaisson M."/>
            <person name="Hoppe E."/>
            <person name="Hill C."/>
            <person name="Pang A."/>
            <person name="Hillier L."/>
            <person name="Baker C."/>
            <person name="Armstrong J."/>
            <person name="Shendure J."/>
            <person name="Paten B."/>
            <person name="Wilson R."/>
            <person name="Chao H."/>
            <person name="Schneider V."/>
            <person name="Ventura M."/>
            <person name="Kronenberg Z."/>
            <person name="Murali S."/>
            <person name="Gordon D."/>
            <person name="Cantsilieris S."/>
            <person name="Munson K."/>
            <person name="Nelson B."/>
            <person name="Raja A."/>
            <person name="Underwood J."/>
            <person name="Diekhans M."/>
            <person name="Fiddes I."/>
            <person name="Haussler D."/>
            <person name="Eichler E."/>
        </authorList>
    </citation>
    <scope>NUCLEOTIDE SEQUENCE [LARGE SCALE GENOMIC DNA]</scope>
    <source>
        <strain evidence="2">Yerkes chimp pedigree #C0471</strain>
    </source>
</reference>
<proteinExistence type="predicted"/>
<sequence>MVKEKVAGVTLWIHHSQQKPVATVTPDNNQGINQQDPDRPTRIVLRRNPTTGKKDNWPALTTPEDGQSMHG</sequence>
<dbReference type="AlphaFoldDB" id="A0A2J8NL43"/>
<feature type="region of interest" description="Disordered" evidence="1">
    <location>
        <begin position="46"/>
        <end position="71"/>
    </location>
</feature>